<feature type="transmembrane region" description="Helical" evidence="1">
    <location>
        <begin position="44"/>
        <end position="63"/>
    </location>
</feature>
<evidence type="ECO:0000256" key="1">
    <source>
        <dbReference type="SAM" id="Phobius"/>
    </source>
</evidence>
<comment type="caution">
    <text evidence="2">The sequence shown here is derived from an EMBL/GenBank/DDBJ whole genome shotgun (WGS) entry which is preliminary data.</text>
</comment>
<organism evidence="2 3">
    <name type="scientific">Amycolatopsis minnesotensis</name>
    <dbReference type="NCBI Taxonomy" id="337894"/>
    <lineage>
        <taxon>Bacteria</taxon>
        <taxon>Bacillati</taxon>
        <taxon>Actinomycetota</taxon>
        <taxon>Actinomycetes</taxon>
        <taxon>Pseudonocardiales</taxon>
        <taxon>Pseudonocardiaceae</taxon>
        <taxon>Amycolatopsis</taxon>
    </lineage>
</organism>
<proteinExistence type="predicted"/>
<accession>A0ABP5C451</accession>
<name>A0ABP5C451_9PSEU</name>
<dbReference type="EMBL" id="BAAANN010000009">
    <property type="protein sequence ID" value="GAA1956381.1"/>
    <property type="molecule type" value="Genomic_DNA"/>
</dbReference>
<evidence type="ECO:0000313" key="2">
    <source>
        <dbReference type="EMBL" id="GAA1956381.1"/>
    </source>
</evidence>
<feature type="transmembrane region" description="Helical" evidence="1">
    <location>
        <begin position="68"/>
        <end position="89"/>
    </location>
</feature>
<gene>
    <name evidence="2" type="ORF">GCM10009754_27880</name>
</gene>
<keyword evidence="3" id="KW-1185">Reference proteome</keyword>
<evidence type="ECO:0000313" key="3">
    <source>
        <dbReference type="Proteomes" id="UP001501116"/>
    </source>
</evidence>
<dbReference type="Proteomes" id="UP001501116">
    <property type="component" value="Unassembled WGS sequence"/>
</dbReference>
<sequence length="140" mass="14695">MFTAGTAVQNFAVITPELMARSMALAGRSAAEIAAESPGFVHSLRLVGIVFIAGNALGVLAFWRRWSWLFWAALAVNLGQAAGVVAGMVPPTVLRASIDLHGPAGVLPSLVTDGGAVLLSLILLGFLLKYRTPWAQLRDG</sequence>
<keyword evidence="1" id="KW-0472">Membrane</keyword>
<keyword evidence="1" id="KW-1133">Transmembrane helix</keyword>
<feature type="transmembrane region" description="Helical" evidence="1">
    <location>
        <begin position="109"/>
        <end position="128"/>
    </location>
</feature>
<reference evidence="3" key="1">
    <citation type="journal article" date="2019" name="Int. J. Syst. Evol. Microbiol.">
        <title>The Global Catalogue of Microorganisms (GCM) 10K type strain sequencing project: providing services to taxonomists for standard genome sequencing and annotation.</title>
        <authorList>
            <consortium name="The Broad Institute Genomics Platform"/>
            <consortium name="The Broad Institute Genome Sequencing Center for Infectious Disease"/>
            <person name="Wu L."/>
            <person name="Ma J."/>
        </authorList>
    </citation>
    <scope>NUCLEOTIDE SEQUENCE [LARGE SCALE GENOMIC DNA]</scope>
    <source>
        <strain evidence="3">JCM 14545</strain>
    </source>
</reference>
<keyword evidence="1" id="KW-0812">Transmembrane</keyword>
<protein>
    <submittedName>
        <fullName evidence="2">Uncharacterized protein</fullName>
    </submittedName>
</protein>